<name>A0ABR1KCP4_9PEZI</name>
<protein>
    <submittedName>
        <fullName evidence="1">Uncharacterized protein</fullName>
    </submittedName>
</protein>
<reference evidence="1 2" key="1">
    <citation type="submission" date="2024-04" db="EMBL/GenBank/DDBJ databases">
        <title>Phyllosticta paracitricarpa is synonymous to the EU quarantine fungus P. citricarpa based on phylogenomic analyses.</title>
        <authorList>
            <consortium name="Lawrence Berkeley National Laboratory"/>
            <person name="Van Ingen-Buijs V.A."/>
            <person name="Van Westerhoven A.C."/>
            <person name="Haridas S."/>
            <person name="Skiadas P."/>
            <person name="Martin F."/>
            <person name="Groenewald J.Z."/>
            <person name="Crous P.W."/>
            <person name="Seidl M.F."/>
        </authorList>
    </citation>
    <scope>NUCLEOTIDE SEQUENCE [LARGE SCALE GENOMIC DNA]</scope>
    <source>
        <strain evidence="1 2">CBS 123371</strain>
    </source>
</reference>
<dbReference type="Proteomes" id="UP001363622">
    <property type="component" value="Unassembled WGS sequence"/>
</dbReference>
<gene>
    <name evidence="1" type="ORF">IWZ03DRAFT_363152</name>
</gene>
<sequence>MPPMNPHYWNLVAQPFWNKAMLLYFRKIPAAVDNPADEQDWKSLVRRNRHISKARTVAPDPGTELDLVMRHNIGGQGICEQTSRIPEFETTSQIQSELEAAIQLLYAIKPSLALTLIGPDGENVWKIDTNYPADKMLVAEPCAGNNYMLQAWTALTHNEYFTGKFGVFINHKHPHRPNTSSLVAEWDTINLWEASGISKSLDWQEFFDGCSGLTEFTLRSNATVASAQTYVSGDQLPSFLTVNALTGRVPSQLFPPDVYTTMMRKMEGGLIKTQLKWVCGGYQMNIEERQKLVTVFD</sequence>
<accession>A0ABR1KCP4</accession>
<proteinExistence type="predicted"/>
<evidence type="ECO:0000313" key="1">
    <source>
        <dbReference type="EMBL" id="KAK7510881.1"/>
    </source>
</evidence>
<keyword evidence="2" id="KW-1185">Reference proteome</keyword>
<evidence type="ECO:0000313" key="2">
    <source>
        <dbReference type="Proteomes" id="UP001363622"/>
    </source>
</evidence>
<comment type="caution">
    <text evidence="1">The sequence shown here is derived from an EMBL/GenBank/DDBJ whole genome shotgun (WGS) entry which is preliminary data.</text>
</comment>
<dbReference type="EMBL" id="JBBPHU010000013">
    <property type="protein sequence ID" value="KAK7510881.1"/>
    <property type="molecule type" value="Genomic_DNA"/>
</dbReference>
<organism evidence="1 2">
    <name type="scientific">Phyllosticta citriasiana</name>
    <dbReference type="NCBI Taxonomy" id="595635"/>
    <lineage>
        <taxon>Eukaryota</taxon>
        <taxon>Fungi</taxon>
        <taxon>Dikarya</taxon>
        <taxon>Ascomycota</taxon>
        <taxon>Pezizomycotina</taxon>
        <taxon>Dothideomycetes</taxon>
        <taxon>Dothideomycetes incertae sedis</taxon>
        <taxon>Botryosphaeriales</taxon>
        <taxon>Phyllostictaceae</taxon>
        <taxon>Phyllosticta</taxon>
    </lineage>
</organism>